<dbReference type="Proteomes" id="UP000325558">
    <property type="component" value="Unassembled WGS sequence"/>
</dbReference>
<organism evidence="1">
    <name type="scientific">Aspergillus arachidicola</name>
    <dbReference type="NCBI Taxonomy" id="656916"/>
    <lineage>
        <taxon>Eukaryota</taxon>
        <taxon>Fungi</taxon>
        <taxon>Dikarya</taxon>
        <taxon>Ascomycota</taxon>
        <taxon>Pezizomycotina</taxon>
        <taxon>Eurotiomycetes</taxon>
        <taxon>Eurotiomycetidae</taxon>
        <taxon>Eurotiales</taxon>
        <taxon>Aspergillaceae</taxon>
        <taxon>Aspergillus</taxon>
        <taxon>Aspergillus subgen. Circumdati</taxon>
    </lineage>
</organism>
<reference evidence="1" key="1">
    <citation type="submission" date="2019-04" db="EMBL/GenBank/DDBJ databases">
        <title>Friends and foes A comparative genomics study of 23 Aspergillus species from section Flavi.</title>
        <authorList>
            <consortium name="DOE Joint Genome Institute"/>
            <person name="Kjaerbolling I."/>
            <person name="Vesth T."/>
            <person name="Frisvad J.C."/>
            <person name="Nybo J.L."/>
            <person name="Theobald S."/>
            <person name="Kildgaard S."/>
            <person name="Isbrandt T."/>
            <person name="Kuo A."/>
            <person name="Sato A."/>
            <person name="Lyhne E.K."/>
            <person name="Kogle M.E."/>
            <person name="Wiebenga A."/>
            <person name="Kun R.S."/>
            <person name="Lubbers R.J."/>
            <person name="Makela M.R."/>
            <person name="Barry K."/>
            <person name="Chovatia M."/>
            <person name="Clum A."/>
            <person name="Daum C."/>
            <person name="Haridas S."/>
            <person name="He G."/>
            <person name="LaButti K."/>
            <person name="Lipzen A."/>
            <person name="Mondo S."/>
            <person name="Riley R."/>
            <person name="Salamov A."/>
            <person name="Simmons B.A."/>
            <person name="Magnuson J.K."/>
            <person name="Henrissat B."/>
            <person name="Mortensen U.H."/>
            <person name="Larsen T.O."/>
            <person name="Devries R.P."/>
            <person name="Grigoriev I.V."/>
            <person name="Machida M."/>
            <person name="Baker S.E."/>
            <person name="Andersen M.R."/>
        </authorList>
    </citation>
    <scope>NUCLEOTIDE SEQUENCE</scope>
    <source>
        <strain evidence="1">CBS 117612</strain>
    </source>
</reference>
<accession>A0A5N6YH78</accession>
<dbReference type="EMBL" id="ML737127">
    <property type="protein sequence ID" value="KAE8343896.1"/>
    <property type="molecule type" value="Genomic_DNA"/>
</dbReference>
<protein>
    <submittedName>
        <fullName evidence="1">Uncharacterized protein</fullName>
    </submittedName>
</protein>
<sequence>MDASLSLSLCHPHSLSSTFFFSSFPFPINAREVRSRLFTKAEDWLGSGESVPLFWGTSSSSWSRHPEPSKA</sequence>
<name>A0A5N6YH78_9EURO</name>
<evidence type="ECO:0000313" key="1">
    <source>
        <dbReference type="EMBL" id="KAE8343896.1"/>
    </source>
</evidence>
<proteinExistence type="predicted"/>
<dbReference type="AlphaFoldDB" id="A0A5N6YH78"/>
<gene>
    <name evidence="1" type="ORF">BDV24DRAFT_128392</name>
</gene>